<dbReference type="Proteomes" id="UP000638648">
    <property type="component" value="Unassembled WGS sequence"/>
</dbReference>
<accession>A0A927MYJ1</accession>
<feature type="region of interest" description="Disordered" evidence="1">
    <location>
        <begin position="1"/>
        <end position="31"/>
    </location>
</feature>
<evidence type="ECO:0000313" key="2">
    <source>
        <dbReference type="EMBL" id="MBE1608684.1"/>
    </source>
</evidence>
<feature type="compositionally biased region" description="Basic residues" evidence="1">
    <location>
        <begin position="1"/>
        <end position="10"/>
    </location>
</feature>
<sequence length="559" mass="61670">MSSKSRRPTKKAAAERGGSWHPRQNRGISPEDLQDLSESFRQAARELRSFTKPLTVETYISTFLNHWREAIVSELHRDDPDELLIELINEQTVDPAVSEPLAQLHARDTVALLNAIAAVTEPQFAQLARGGLTDPVLRDTEAPEWAPLVGGSQVRSCYTSDSEFGDETEIMLTYVYQDEAEHGLRVTVNHTLAGMATDVRVEPDVTEALDAMLEAAGSDSGRLLTRSEPASVHTMLEEAFGVTPQAEDPPVTVGYQNLHPFAIARIRALPPGSPSPKPPAWSEKARSNVVSEFLSAPEAAGLPAAAAEAIAAELVSYGVENDRGQPLRVSPTKLQVVLLGWLPRTGLLARSHGDQVPEVIPAWVRYAARRTGMSDKSLEKVLATLPDITGRFKAAYEDTERWSPERKAVERMLADVDPAADVDPVFARRMFALPRLPDREFDPEDEDSFRRLIAEEHADTESTHHVAKSSDRNPRRHVTLHTVIARQLWKNDPPETWATAQRLAHQGLERHEVLHALAFAVSEQVARACGNKDAFDLDCYRAALAALPHSWRESADSAG</sequence>
<dbReference type="AlphaFoldDB" id="A0A927MYJ1"/>
<evidence type="ECO:0000256" key="1">
    <source>
        <dbReference type="SAM" id="MobiDB-lite"/>
    </source>
</evidence>
<gene>
    <name evidence="2" type="ORF">HEB94_005532</name>
</gene>
<proteinExistence type="predicted"/>
<reference evidence="2" key="1">
    <citation type="submission" date="2020-10" db="EMBL/GenBank/DDBJ databases">
        <title>Sequencing the genomes of 1000 actinobacteria strains.</title>
        <authorList>
            <person name="Klenk H.-P."/>
        </authorList>
    </citation>
    <scope>NUCLEOTIDE SEQUENCE</scope>
    <source>
        <strain evidence="2">DSM 45354</strain>
    </source>
</reference>
<dbReference type="RefSeq" id="WP_192752407.1">
    <property type="nucleotide sequence ID" value="NZ_BAABJL010000155.1"/>
</dbReference>
<dbReference type="EMBL" id="JADBEM010000001">
    <property type="protein sequence ID" value="MBE1608684.1"/>
    <property type="molecule type" value="Genomic_DNA"/>
</dbReference>
<name>A0A927MYJ1_9ACTN</name>
<protein>
    <submittedName>
        <fullName evidence="2">Uncharacterized protein</fullName>
    </submittedName>
</protein>
<organism evidence="2 3">
    <name type="scientific">Actinopolymorpha pittospori</name>
    <dbReference type="NCBI Taxonomy" id="648752"/>
    <lineage>
        <taxon>Bacteria</taxon>
        <taxon>Bacillati</taxon>
        <taxon>Actinomycetota</taxon>
        <taxon>Actinomycetes</taxon>
        <taxon>Propionibacteriales</taxon>
        <taxon>Actinopolymorphaceae</taxon>
        <taxon>Actinopolymorpha</taxon>
    </lineage>
</organism>
<evidence type="ECO:0000313" key="3">
    <source>
        <dbReference type="Proteomes" id="UP000638648"/>
    </source>
</evidence>
<comment type="caution">
    <text evidence="2">The sequence shown here is derived from an EMBL/GenBank/DDBJ whole genome shotgun (WGS) entry which is preliminary data.</text>
</comment>
<keyword evidence="3" id="KW-1185">Reference proteome</keyword>